<dbReference type="Proteomes" id="UP000256424">
    <property type="component" value="Unassembled WGS sequence"/>
</dbReference>
<dbReference type="PANTHER" id="PTHR43033">
    <property type="entry name" value="TRNA(ILE)-LYSIDINE SYNTHASE-RELATED"/>
    <property type="match status" value="1"/>
</dbReference>
<organism evidence="8 9">
    <name type="scientific">Helicobacter aurati</name>
    <dbReference type="NCBI Taxonomy" id="137778"/>
    <lineage>
        <taxon>Bacteria</taxon>
        <taxon>Pseudomonadati</taxon>
        <taxon>Campylobacterota</taxon>
        <taxon>Epsilonproteobacteria</taxon>
        <taxon>Campylobacterales</taxon>
        <taxon>Helicobacteraceae</taxon>
        <taxon>Helicobacter</taxon>
    </lineage>
</organism>
<dbReference type="CDD" id="cd01992">
    <property type="entry name" value="TilS_N"/>
    <property type="match status" value="1"/>
</dbReference>
<evidence type="ECO:0000313" key="9">
    <source>
        <dbReference type="Proteomes" id="UP000256424"/>
    </source>
</evidence>
<dbReference type="SUPFAM" id="SSF52402">
    <property type="entry name" value="Adenine nucleotide alpha hydrolases-like"/>
    <property type="match status" value="1"/>
</dbReference>
<proteinExistence type="inferred from homology"/>
<evidence type="ECO:0000256" key="4">
    <source>
        <dbReference type="ARBA" id="ARBA00022840"/>
    </source>
</evidence>
<gene>
    <name evidence="6 8" type="primary">tilS</name>
    <name evidence="8" type="ORF">CQA66_00535</name>
</gene>
<evidence type="ECO:0000313" key="8">
    <source>
        <dbReference type="EMBL" id="RDU73707.1"/>
    </source>
</evidence>
<comment type="subcellular location">
    <subcellularLocation>
        <location evidence="6">Cytoplasm</location>
    </subcellularLocation>
</comment>
<keyword evidence="2 6" id="KW-0819">tRNA processing</keyword>
<name>A0A3D8J882_9HELI</name>
<dbReference type="RefSeq" id="WP_104762540.1">
    <property type="nucleotide sequence ID" value="NZ_FZPM01000005.1"/>
</dbReference>
<dbReference type="InterPro" id="IPR014729">
    <property type="entry name" value="Rossmann-like_a/b/a_fold"/>
</dbReference>
<dbReference type="GO" id="GO:0006400">
    <property type="term" value="P:tRNA modification"/>
    <property type="evidence" value="ECO:0007669"/>
    <property type="project" value="UniProtKB-UniRule"/>
</dbReference>
<keyword evidence="6" id="KW-0963">Cytoplasm</keyword>
<dbReference type="PANTHER" id="PTHR43033:SF1">
    <property type="entry name" value="TRNA(ILE)-LYSIDINE SYNTHASE-RELATED"/>
    <property type="match status" value="1"/>
</dbReference>
<reference evidence="8 9" key="1">
    <citation type="submission" date="2018-04" db="EMBL/GenBank/DDBJ databases">
        <title>Novel Campyloabacter and Helicobacter Species and Strains.</title>
        <authorList>
            <person name="Mannion A.J."/>
            <person name="Shen Z."/>
            <person name="Fox J.G."/>
        </authorList>
    </citation>
    <scope>NUCLEOTIDE SEQUENCE [LARGE SCALE GENOMIC DNA]</scope>
    <source>
        <strain evidence="8 9">MIT 97-5075</strain>
    </source>
</reference>
<dbReference type="EMBL" id="NXLW01000001">
    <property type="protein sequence ID" value="RDU73707.1"/>
    <property type="molecule type" value="Genomic_DNA"/>
</dbReference>
<keyword evidence="4 6" id="KW-0067">ATP-binding</keyword>
<comment type="domain">
    <text evidence="6">The N-terminal region contains the highly conserved SGGXDS motif, predicted to be a P-loop motif involved in ATP binding.</text>
</comment>
<keyword evidence="9" id="KW-1185">Reference proteome</keyword>
<evidence type="ECO:0000256" key="2">
    <source>
        <dbReference type="ARBA" id="ARBA00022694"/>
    </source>
</evidence>
<comment type="similarity">
    <text evidence="6">Belongs to the tRNA(Ile)-lysidine synthase family.</text>
</comment>
<sequence length="421" mass="48884">MQISLSRASLKVLQNAKNLLAFSGGIDSSALFFILQNHTIPFDVAIVDYAKRTQSKQEVEYAKQLARTYKKACYLLTLDYVKSYAPSDSYCLLESFSLVAKSVDCYRYNLIVQPLDSNFEHQARKIRYDFFAFLIQTYSYNNLILAHHLDDKIEWFFMQFTKGSGLNSLLGFVEKEIRYTNKTSYCLLRPLIHVRKQELLAYNHSHNINYFIDSSNTNTLHKRNLFRNSLQNLFMQDCTQGIIRSFTYLHNEKAMLYRDYITCVDGDLLYCKRIKKQNAQHVLAQEIYAIDIMAKRLGYIMSAKQKAQVQTILYPHGCADSLTMAVKNHCKDCVIGGKIVVGINEELLFVGIWMASKMSGNNRDNCTTIPIESPNIQVAFLLEDSDLDTRRFSIPKKQREIYRKARIPKRIRQIMYRNSLL</sequence>
<dbReference type="AlphaFoldDB" id="A0A3D8J882"/>
<dbReference type="GO" id="GO:0005524">
    <property type="term" value="F:ATP binding"/>
    <property type="evidence" value="ECO:0007669"/>
    <property type="project" value="UniProtKB-UniRule"/>
</dbReference>
<dbReference type="InterPro" id="IPR012795">
    <property type="entry name" value="tRNA_Ile_lys_synt_N"/>
</dbReference>
<dbReference type="InterPro" id="IPR011063">
    <property type="entry name" value="TilS/TtcA_N"/>
</dbReference>
<dbReference type="InterPro" id="IPR012094">
    <property type="entry name" value="tRNA_Ile_lys_synt"/>
</dbReference>
<accession>A0A3D8J882</accession>
<evidence type="ECO:0000256" key="5">
    <source>
        <dbReference type="ARBA" id="ARBA00048539"/>
    </source>
</evidence>
<dbReference type="NCBIfam" id="TIGR02432">
    <property type="entry name" value="lysidine_TilS_N"/>
    <property type="match status" value="1"/>
</dbReference>
<evidence type="ECO:0000259" key="7">
    <source>
        <dbReference type="Pfam" id="PF01171"/>
    </source>
</evidence>
<feature type="binding site" evidence="6">
    <location>
        <begin position="23"/>
        <end position="28"/>
    </location>
    <ligand>
        <name>ATP</name>
        <dbReference type="ChEBI" id="CHEBI:30616"/>
    </ligand>
</feature>
<feature type="domain" description="tRNA(Ile)-lysidine/2-thiocytidine synthase N-terminal" evidence="7">
    <location>
        <begin position="18"/>
        <end position="228"/>
    </location>
</feature>
<comment type="function">
    <text evidence="6">Ligates lysine onto the cytidine present at position 34 of the AUA codon-specific tRNA(Ile) that contains the anticodon CAU, in an ATP-dependent manner. Cytidine is converted to lysidine, thus changing the amino acid specificity of the tRNA from methionine to isoleucine.</text>
</comment>
<evidence type="ECO:0000256" key="3">
    <source>
        <dbReference type="ARBA" id="ARBA00022741"/>
    </source>
</evidence>
<dbReference type="EC" id="6.3.4.19" evidence="6"/>
<dbReference type="GO" id="GO:0032267">
    <property type="term" value="F:tRNA(Ile)-lysidine synthase activity"/>
    <property type="evidence" value="ECO:0007669"/>
    <property type="project" value="UniProtKB-EC"/>
</dbReference>
<comment type="catalytic activity">
    <reaction evidence="5 6">
        <text>cytidine(34) in tRNA(Ile2) + L-lysine + ATP = lysidine(34) in tRNA(Ile2) + AMP + diphosphate + H(+)</text>
        <dbReference type="Rhea" id="RHEA:43744"/>
        <dbReference type="Rhea" id="RHEA-COMP:10625"/>
        <dbReference type="Rhea" id="RHEA-COMP:10670"/>
        <dbReference type="ChEBI" id="CHEBI:15378"/>
        <dbReference type="ChEBI" id="CHEBI:30616"/>
        <dbReference type="ChEBI" id="CHEBI:32551"/>
        <dbReference type="ChEBI" id="CHEBI:33019"/>
        <dbReference type="ChEBI" id="CHEBI:82748"/>
        <dbReference type="ChEBI" id="CHEBI:83665"/>
        <dbReference type="ChEBI" id="CHEBI:456215"/>
        <dbReference type="EC" id="6.3.4.19"/>
    </reaction>
</comment>
<protein>
    <recommendedName>
        <fullName evidence="6">tRNA(Ile)-lysidine synthase</fullName>
        <ecNumber evidence="6">6.3.4.19</ecNumber>
    </recommendedName>
    <alternativeName>
        <fullName evidence="6">tRNA(Ile)-2-lysyl-cytidine synthase</fullName>
    </alternativeName>
    <alternativeName>
        <fullName evidence="6">tRNA(Ile)-lysidine synthetase</fullName>
    </alternativeName>
</protein>
<evidence type="ECO:0000256" key="6">
    <source>
        <dbReference type="HAMAP-Rule" id="MF_01161"/>
    </source>
</evidence>
<dbReference type="HAMAP" id="MF_01161">
    <property type="entry name" value="tRNA_Ile_lys_synt"/>
    <property type="match status" value="1"/>
</dbReference>
<keyword evidence="3 6" id="KW-0547">Nucleotide-binding</keyword>
<dbReference type="Pfam" id="PF01171">
    <property type="entry name" value="ATP_bind_3"/>
    <property type="match status" value="1"/>
</dbReference>
<dbReference type="OrthoDB" id="5289653at2"/>
<keyword evidence="1 6" id="KW-0436">Ligase</keyword>
<evidence type="ECO:0000256" key="1">
    <source>
        <dbReference type="ARBA" id="ARBA00022598"/>
    </source>
</evidence>
<dbReference type="Gene3D" id="3.40.50.620">
    <property type="entry name" value="HUPs"/>
    <property type="match status" value="1"/>
</dbReference>
<dbReference type="GO" id="GO:0005737">
    <property type="term" value="C:cytoplasm"/>
    <property type="evidence" value="ECO:0007669"/>
    <property type="project" value="UniProtKB-SubCell"/>
</dbReference>
<comment type="caution">
    <text evidence="8">The sequence shown here is derived from an EMBL/GenBank/DDBJ whole genome shotgun (WGS) entry which is preliminary data.</text>
</comment>